<dbReference type="GeneID" id="70187562"/>
<dbReference type="PANTHER" id="PTHR37538">
    <property type="entry name" value="BTB DOMAIN-CONTAINING PROTEIN"/>
    <property type="match status" value="1"/>
</dbReference>
<proteinExistence type="predicted"/>
<reference evidence="3" key="1">
    <citation type="journal article" date="2021" name="Nat. Commun.">
        <title>Genetic determinants of endophytism in the Arabidopsis root mycobiome.</title>
        <authorList>
            <person name="Mesny F."/>
            <person name="Miyauchi S."/>
            <person name="Thiergart T."/>
            <person name="Pickel B."/>
            <person name="Atanasova L."/>
            <person name="Karlsson M."/>
            <person name="Huettel B."/>
            <person name="Barry K.W."/>
            <person name="Haridas S."/>
            <person name="Chen C."/>
            <person name="Bauer D."/>
            <person name="Andreopoulos W."/>
            <person name="Pangilinan J."/>
            <person name="LaButti K."/>
            <person name="Riley R."/>
            <person name="Lipzen A."/>
            <person name="Clum A."/>
            <person name="Drula E."/>
            <person name="Henrissat B."/>
            <person name="Kohler A."/>
            <person name="Grigoriev I.V."/>
            <person name="Martin F.M."/>
            <person name="Hacquard S."/>
        </authorList>
    </citation>
    <scope>NUCLEOTIDE SEQUENCE</scope>
    <source>
        <strain evidence="3">MPI-CAGE-CH-0230</strain>
    </source>
</reference>
<sequence>MDCPSGTGSKHLSPALSASSPNKMSPYSDIVALHFADQVLHVHRFVVETVPKLHAVVAARNEFDMSEVSTVAGHALVSFMYKGSYDPLALAVHDQNSAERSTDLLRSSFDVYKLARKYNMTDLAVLAQEDIESRTDDLDPAEALAAVKKACPLPDANDAWLCSYTKTLLDATYASVEAFLASEIMAAENAEMTISITEMLLRTVIRSAKDREAHERQHIEELRAEEQDLREKLARRGKLGKSDRRRLDEIEEELAALTLHHEPQSDPEEAPEPEADAEAVAEAIPDDY</sequence>
<gene>
    <name evidence="3" type="ORF">B0I36DRAFT_358789</name>
</gene>
<feature type="compositionally biased region" description="Acidic residues" evidence="2">
    <location>
        <begin position="265"/>
        <end position="288"/>
    </location>
</feature>
<comment type="caution">
    <text evidence="3">The sequence shown here is derived from an EMBL/GenBank/DDBJ whole genome shotgun (WGS) entry which is preliminary data.</text>
</comment>
<dbReference type="EMBL" id="JAGTJQ010000002">
    <property type="protein sequence ID" value="KAH7037038.1"/>
    <property type="molecule type" value="Genomic_DNA"/>
</dbReference>
<dbReference type="Gene3D" id="3.30.710.10">
    <property type="entry name" value="Potassium Channel Kv1.1, Chain A"/>
    <property type="match status" value="1"/>
</dbReference>
<dbReference type="AlphaFoldDB" id="A0A9P8YCY8"/>
<name>A0A9P8YCY8_9PEZI</name>
<dbReference type="InterPro" id="IPR011333">
    <property type="entry name" value="SKP1/BTB/POZ_sf"/>
</dbReference>
<dbReference type="RefSeq" id="XP_046016159.1">
    <property type="nucleotide sequence ID" value="XM_046158016.1"/>
</dbReference>
<dbReference type="Proteomes" id="UP000756346">
    <property type="component" value="Unassembled WGS sequence"/>
</dbReference>
<dbReference type="PANTHER" id="PTHR37538:SF4">
    <property type="entry name" value="PITSLRE SERINE_THREONINE-PROTEIN KINASE CDC2L1"/>
    <property type="match status" value="1"/>
</dbReference>
<evidence type="ECO:0000256" key="2">
    <source>
        <dbReference type="SAM" id="MobiDB-lite"/>
    </source>
</evidence>
<evidence type="ECO:0000313" key="4">
    <source>
        <dbReference type="Proteomes" id="UP000756346"/>
    </source>
</evidence>
<feature type="region of interest" description="Disordered" evidence="2">
    <location>
        <begin position="258"/>
        <end position="288"/>
    </location>
</feature>
<feature type="region of interest" description="Disordered" evidence="2">
    <location>
        <begin position="1"/>
        <end position="22"/>
    </location>
</feature>
<accession>A0A9P8YCY8</accession>
<feature type="coiled-coil region" evidence="1">
    <location>
        <begin position="205"/>
        <end position="239"/>
    </location>
</feature>
<evidence type="ECO:0000256" key="1">
    <source>
        <dbReference type="SAM" id="Coils"/>
    </source>
</evidence>
<keyword evidence="4" id="KW-1185">Reference proteome</keyword>
<keyword evidence="1" id="KW-0175">Coiled coil</keyword>
<protein>
    <recommendedName>
        <fullName evidence="5">BTB domain-containing protein</fullName>
    </recommendedName>
</protein>
<evidence type="ECO:0008006" key="5">
    <source>
        <dbReference type="Google" id="ProtNLM"/>
    </source>
</evidence>
<dbReference type="OrthoDB" id="3594103at2759"/>
<evidence type="ECO:0000313" key="3">
    <source>
        <dbReference type="EMBL" id="KAH7037038.1"/>
    </source>
</evidence>
<organism evidence="3 4">
    <name type="scientific">Microdochium trichocladiopsis</name>
    <dbReference type="NCBI Taxonomy" id="1682393"/>
    <lineage>
        <taxon>Eukaryota</taxon>
        <taxon>Fungi</taxon>
        <taxon>Dikarya</taxon>
        <taxon>Ascomycota</taxon>
        <taxon>Pezizomycotina</taxon>
        <taxon>Sordariomycetes</taxon>
        <taxon>Xylariomycetidae</taxon>
        <taxon>Xylariales</taxon>
        <taxon>Microdochiaceae</taxon>
        <taxon>Microdochium</taxon>
    </lineage>
</organism>